<dbReference type="EMBL" id="JAUBDI010000008">
    <property type="protein sequence ID" value="MDW0113540.1"/>
    <property type="molecule type" value="Genomic_DNA"/>
</dbReference>
<dbReference type="SUPFAM" id="SSF56300">
    <property type="entry name" value="Metallo-dependent phosphatases"/>
    <property type="match status" value="1"/>
</dbReference>
<proteinExistence type="inferred from homology"/>
<dbReference type="Gene3D" id="3.90.780.10">
    <property type="entry name" value="5'-Nucleotidase, C-terminal domain"/>
    <property type="match status" value="1"/>
</dbReference>
<dbReference type="InterPro" id="IPR008334">
    <property type="entry name" value="5'-Nucleotdase_C"/>
</dbReference>
<accession>A0ABU4G995</accession>
<dbReference type="PANTHER" id="PTHR11575:SF23">
    <property type="entry name" value="5-NUCLEOTIDASE FAMILY PROTEIN"/>
    <property type="match status" value="1"/>
</dbReference>
<comment type="similarity">
    <text evidence="2">Belongs to the 5'-nucleotidase family.</text>
</comment>
<dbReference type="InterPro" id="IPR006179">
    <property type="entry name" value="5_nucleotidase/apyrase"/>
</dbReference>
<feature type="domain" description="Calcineurin-like phosphoesterase" evidence="3">
    <location>
        <begin position="9"/>
        <end position="208"/>
    </location>
</feature>
<evidence type="ECO:0000256" key="2">
    <source>
        <dbReference type="RuleBase" id="RU362119"/>
    </source>
</evidence>
<dbReference type="RefSeq" id="WP_317943951.1">
    <property type="nucleotide sequence ID" value="NZ_JAUBDI010000008.1"/>
</dbReference>
<keyword evidence="2" id="KW-0547">Nucleotide-binding</keyword>
<dbReference type="PANTHER" id="PTHR11575">
    <property type="entry name" value="5'-NUCLEOTIDASE-RELATED"/>
    <property type="match status" value="1"/>
</dbReference>
<dbReference type="InterPro" id="IPR011240">
    <property type="entry name" value="Pesterase_YunD"/>
</dbReference>
<evidence type="ECO:0000259" key="3">
    <source>
        <dbReference type="Pfam" id="PF00149"/>
    </source>
</evidence>
<dbReference type="PIRSF" id="PIRSF036361">
    <property type="entry name" value="YunD"/>
    <property type="match status" value="1"/>
</dbReference>
<reference evidence="5 6" key="1">
    <citation type="submission" date="2023-06" db="EMBL/GenBank/DDBJ databases">
        <title>Sporosarcina sp. nov., isolated from Korean traditional fermented seafood 'Jeotgal'.</title>
        <authorList>
            <person name="Yang A.I."/>
            <person name="Shin N.-R."/>
        </authorList>
    </citation>
    <scope>NUCLEOTIDE SEQUENCE [LARGE SCALE GENOMIC DNA]</scope>
    <source>
        <strain evidence="5 6">KCTC13119</strain>
    </source>
</reference>
<dbReference type="Proteomes" id="UP001282284">
    <property type="component" value="Unassembled WGS sequence"/>
</dbReference>
<comment type="caution">
    <text evidence="5">The sequence shown here is derived from an EMBL/GenBank/DDBJ whole genome shotgun (WGS) entry which is preliminary data.</text>
</comment>
<dbReference type="Pfam" id="PF00149">
    <property type="entry name" value="Metallophos"/>
    <property type="match status" value="1"/>
</dbReference>
<keyword evidence="2 5" id="KW-0378">Hydrolase</keyword>
<dbReference type="PRINTS" id="PR01607">
    <property type="entry name" value="APYRASEFAMLY"/>
</dbReference>
<dbReference type="InterPro" id="IPR036907">
    <property type="entry name" value="5'-Nucleotdase_C_sf"/>
</dbReference>
<organism evidence="5 6">
    <name type="scientific">Sporosarcina saromensis</name>
    <dbReference type="NCBI Taxonomy" id="359365"/>
    <lineage>
        <taxon>Bacteria</taxon>
        <taxon>Bacillati</taxon>
        <taxon>Bacillota</taxon>
        <taxon>Bacilli</taxon>
        <taxon>Bacillales</taxon>
        <taxon>Caryophanaceae</taxon>
        <taxon>Sporosarcina</taxon>
    </lineage>
</organism>
<dbReference type="CDD" id="cd00845">
    <property type="entry name" value="MPP_UshA_N_like"/>
    <property type="match status" value="1"/>
</dbReference>
<evidence type="ECO:0000256" key="1">
    <source>
        <dbReference type="ARBA" id="ARBA00022729"/>
    </source>
</evidence>
<evidence type="ECO:0000313" key="6">
    <source>
        <dbReference type="Proteomes" id="UP001282284"/>
    </source>
</evidence>
<dbReference type="GO" id="GO:0016787">
    <property type="term" value="F:hydrolase activity"/>
    <property type="evidence" value="ECO:0007669"/>
    <property type="project" value="UniProtKB-KW"/>
</dbReference>
<protein>
    <submittedName>
        <fullName evidence="5">Bifunctional UDP-sugar hydrolase/5'-nucleotidase</fullName>
    </submittedName>
</protein>
<dbReference type="Gene3D" id="3.60.21.10">
    <property type="match status" value="1"/>
</dbReference>
<name>A0ABU4G995_9BACL</name>
<dbReference type="InterPro" id="IPR029052">
    <property type="entry name" value="Metallo-depent_PP-like"/>
</dbReference>
<evidence type="ECO:0000313" key="5">
    <source>
        <dbReference type="EMBL" id="MDW0113540.1"/>
    </source>
</evidence>
<sequence length="467" mass="52487">MEQFVEKIHIYHTNDLHSHFESWPQISRYLLTQQAIHANASETSFRFDIGDHVDRSHPFTEGTAGKGNVALLNSAGYDAVTIGNNEGITLSKNALNTLYEGADFDVILCNLVETDGSIPKWMKLYKIYSTVEGTRVGVIGATAMYTDFYSKLGWHIHEPHAALKAVVEKIRHEVDILICLSHLGVNEDRLLAEVCPEIDVILGAHTHHLFPEGELVHHSLLAATGKFGQYVGRVTLEVDTKSNRLLKKEATVIPVGDLASGKDDVHEVNGLLNAGQIALDEKVFFIETPLKQQLFANSSLATFFGQALLAYTHADCAMFNAGIFLRSLEQGWVTKRHLHELLPHPINVCVVTLRGEELLRVYHTAQNEQWPQLEIKGLGFRGTLMGNMIFEQLAMNGDGHLLVGSEIVQTDHIYRLATLDMFTFGYFFPMLKDVEKEYVMPELIRDIMAWYGKREMMESLGLLEENE</sequence>
<dbReference type="Pfam" id="PF02872">
    <property type="entry name" value="5_nucleotid_C"/>
    <property type="match status" value="1"/>
</dbReference>
<dbReference type="InterPro" id="IPR004843">
    <property type="entry name" value="Calcineurin-like_PHP"/>
</dbReference>
<evidence type="ECO:0000259" key="4">
    <source>
        <dbReference type="Pfam" id="PF02872"/>
    </source>
</evidence>
<feature type="domain" description="5'-Nucleotidase C-terminal" evidence="4">
    <location>
        <begin position="294"/>
        <end position="364"/>
    </location>
</feature>
<dbReference type="SUPFAM" id="SSF55816">
    <property type="entry name" value="5'-nucleotidase (syn. UDP-sugar hydrolase), C-terminal domain"/>
    <property type="match status" value="1"/>
</dbReference>
<keyword evidence="1" id="KW-0732">Signal</keyword>
<gene>
    <name evidence="5" type="ORF">QT711_10100</name>
</gene>
<keyword evidence="6" id="KW-1185">Reference proteome</keyword>